<dbReference type="SUPFAM" id="SSF51197">
    <property type="entry name" value="Clavaminate synthase-like"/>
    <property type="match status" value="1"/>
</dbReference>
<dbReference type="AlphaFoldDB" id="W8UVH8"/>
<proteinExistence type="predicted"/>
<sequence>MGKRRKRMIIGNLQALQQAGLPPALKQLLSSEACSLAALSARENGRFQPDDAPWFCTLSVVQTQPAAERHTEYHRQWADIQVILAGEERIQAGMAPAMRPEDHELKPDLYICQPAPESVSILLRPGDFAVFYPGEPHQALCAVSTPAPVRKAVFKIPAEMLEAR</sequence>
<evidence type="ECO:0000313" key="1">
    <source>
        <dbReference type="EMBL" id="AHM79623.1"/>
    </source>
</evidence>
<dbReference type="Gene3D" id="2.60.120.370">
    <property type="entry name" value="YhcH/YjgK/YiaL"/>
    <property type="match status" value="1"/>
</dbReference>
<evidence type="ECO:0000313" key="2">
    <source>
        <dbReference type="Proteomes" id="UP000019586"/>
    </source>
</evidence>
<protein>
    <submittedName>
        <fullName evidence="1">Putative cytosolic protein</fullName>
    </submittedName>
</protein>
<dbReference type="HOGENOM" id="CLU_107139_3_0_6"/>
<gene>
    <name evidence="1" type="ORF">KPNJ2_02843</name>
</gene>
<dbReference type="Proteomes" id="UP000019586">
    <property type="component" value="Chromosome"/>
</dbReference>
<dbReference type="GO" id="GO:0005829">
    <property type="term" value="C:cytosol"/>
    <property type="evidence" value="ECO:0007669"/>
    <property type="project" value="TreeGrafter"/>
</dbReference>
<name>W8UVH8_KLEPN</name>
<organism evidence="1 2">
    <name type="scientific">Klebsiella pneumoniae 30684/NJST258_2</name>
    <dbReference type="NCBI Taxonomy" id="1420013"/>
    <lineage>
        <taxon>Bacteria</taxon>
        <taxon>Pseudomonadati</taxon>
        <taxon>Pseudomonadota</taxon>
        <taxon>Gammaproteobacteria</taxon>
        <taxon>Enterobacterales</taxon>
        <taxon>Enterobacteriaceae</taxon>
        <taxon>Klebsiella/Raoultella group</taxon>
        <taxon>Klebsiella</taxon>
        <taxon>Klebsiella pneumoniae complex</taxon>
    </lineage>
</organism>
<dbReference type="KEGG" id="kps:KPNJ2_02843"/>
<reference evidence="1 2" key="1">
    <citation type="journal article" date="2014" name="Proc. Natl. Acad. Sci. U.S.A.">
        <title>Molecular dissection of the evolution of carbapenem-resistant multilocus sequence type 258 Klebsiella pneumoniae.</title>
        <authorList>
            <person name="Deleo F.R."/>
            <person name="Chen L."/>
            <person name="Porcella S.F."/>
            <person name="Martens C.A."/>
            <person name="Kobayashi S.D."/>
            <person name="Porter A.R."/>
            <person name="Chavda K.D."/>
            <person name="Jacobs M.R."/>
            <person name="Mathema B."/>
            <person name="Olsen R.J."/>
            <person name="Bonomo R.A."/>
            <person name="Musser J.M."/>
            <person name="Kreiswirth B.N."/>
        </authorList>
    </citation>
    <scope>NUCLEOTIDE SEQUENCE [LARGE SCALE GENOMIC DNA]</scope>
    <source>
        <strain evidence="1">30684/NJST258_2</strain>
    </source>
</reference>
<dbReference type="InterPro" id="IPR037012">
    <property type="entry name" value="NanQ/TabA/YiaL_sf"/>
</dbReference>
<dbReference type="Pfam" id="PF04074">
    <property type="entry name" value="DUF386"/>
    <property type="match status" value="1"/>
</dbReference>
<dbReference type="PATRIC" id="fig|1420013.3.peg.2677"/>
<dbReference type="PANTHER" id="PTHR34986">
    <property type="entry name" value="EVOLVED BETA-GALACTOSIDASE SUBUNIT BETA"/>
    <property type="match status" value="1"/>
</dbReference>
<dbReference type="PANTHER" id="PTHR34986:SF1">
    <property type="entry name" value="PROTEIN YIAL"/>
    <property type="match status" value="1"/>
</dbReference>
<dbReference type="EMBL" id="CP006918">
    <property type="protein sequence ID" value="AHM79623.1"/>
    <property type="molecule type" value="Genomic_DNA"/>
</dbReference>
<dbReference type="InterPro" id="IPR004375">
    <property type="entry name" value="NanQ/TabA/YiaL"/>
</dbReference>
<dbReference type="NCBIfam" id="TIGR00022">
    <property type="entry name" value="YhcH/YjgK/YiaL family protein"/>
    <property type="match status" value="1"/>
</dbReference>
<accession>W8UVH8</accession>